<feature type="non-terminal residue" evidence="1">
    <location>
        <position position="1"/>
    </location>
</feature>
<name>A0A0B7C539_9EUPU</name>
<protein>
    <submittedName>
        <fullName evidence="1">Uncharacterized protein</fullName>
    </submittedName>
</protein>
<accession>A0A0B7C539</accession>
<dbReference type="AlphaFoldDB" id="A0A0B7C539"/>
<evidence type="ECO:0000313" key="1">
    <source>
        <dbReference type="EMBL" id="CEK99575.1"/>
    </source>
</evidence>
<proteinExistence type="predicted"/>
<gene>
    <name evidence="1" type="primary">ORF221600</name>
</gene>
<dbReference type="EMBL" id="HACG01052704">
    <property type="protein sequence ID" value="CEK99575.1"/>
    <property type="molecule type" value="Transcribed_RNA"/>
</dbReference>
<sequence>HKTYMQSKQDAMGVTQNATHALSQCDYLIHRRMIRRFPRNLTKLRKFSKNNMADIVKISCSWGIMHFDEGQSCTVSKPIFFSYIITT</sequence>
<reference evidence="1" key="1">
    <citation type="submission" date="2014-12" db="EMBL/GenBank/DDBJ databases">
        <title>Insight into the proteome of Arion vulgaris.</title>
        <authorList>
            <person name="Aradska J."/>
            <person name="Bulat T."/>
            <person name="Smidak R."/>
            <person name="Sarate P."/>
            <person name="Gangsoo J."/>
            <person name="Sialana F."/>
            <person name="Bilban M."/>
            <person name="Lubec G."/>
        </authorList>
    </citation>
    <scope>NUCLEOTIDE SEQUENCE</scope>
    <source>
        <tissue evidence="1">Skin</tissue>
    </source>
</reference>
<organism evidence="1">
    <name type="scientific">Arion vulgaris</name>
    <dbReference type="NCBI Taxonomy" id="1028688"/>
    <lineage>
        <taxon>Eukaryota</taxon>
        <taxon>Metazoa</taxon>
        <taxon>Spiralia</taxon>
        <taxon>Lophotrochozoa</taxon>
        <taxon>Mollusca</taxon>
        <taxon>Gastropoda</taxon>
        <taxon>Heterobranchia</taxon>
        <taxon>Euthyneura</taxon>
        <taxon>Panpulmonata</taxon>
        <taxon>Eupulmonata</taxon>
        <taxon>Stylommatophora</taxon>
        <taxon>Helicina</taxon>
        <taxon>Arionoidea</taxon>
        <taxon>Arionidae</taxon>
        <taxon>Arion</taxon>
    </lineage>
</organism>